<evidence type="ECO:0000313" key="4">
    <source>
        <dbReference type="Proteomes" id="UP000631114"/>
    </source>
</evidence>
<keyword evidence="4" id="KW-1185">Reference proteome</keyword>
<accession>A0A835LB70</accession>
<dbReference type="Gene3D" id="3.30.559.10">
    <property type="entry name" value="Chloramphenicol acetyltransferase-like domain"/>
    <property type="match status" value="2"/>
</dbReference>
<dbReference type="InterPro" id="IPR051504">
    <property type="entry name" value="Plant_metabolite_acyltrans"/>
</dbReference>
<reference evidence="3 4" key="1">
    <citation type="submission" date="2020-10" db="EMBL/GenBank/DDBJ databases">
        <title>The Coptis chinensis genome and diversification of protoberbering-type alkaloids.</title>
        <authorList>
            <person name="Wang B."/>
            <person name="Shu S."/>
            <person name="Song C."/>
            <person name="Liu Y."/>
        </authorList>
    </citation>
    <scope>NUCLEOTIDE SEQUENCE [LARGE SCALE GENOMIC DNA]</scope>
    <source>
        <strain evidence="3">HL-2020</strain>
        <tissue evidence="3">Leaf</tissue>
    </source>
</reference>
<dbReference type="Proteomes" id="UP000631114">
    <property type="component" value="Unassembled WGS sequence"/>
</dbReference>
<dbReference type="Pfam" id="PF02458">
    <property type="entry name" value="Transferase"/>
    <property type="match status" value="1"/>
</dbReference>
<dbReference type="AlphaFoldDB" id="A0A835LB70"/>
<protein>
    <submittedName>
        <fullName evidence="3">Uncharacterized protein</fullName>
    </submittedName>
</protein>
<gene>
    <name evidence="3" type="ORF">IFM89_017632</name>
</gene>
<dbReference type="InterPro" id="IPR023213">
    <property type="entry name" value="CAT-like_dom_sf"/>
</dbReference>
<sequence>MNTTVPTLKHSLSLTLQRFYPLAGHITWPHDSTKPHILYKDGDSVSLTVAECNYDFDHIAGNHLRNAGDLYPLVATFEEHALSDTKSVPISCFQITLFPNKGICIGFTFNHMAVDGRSADLIMKTWASLCRSQGDTSRVTESLPFYDRTMVKDRNGIELVNLKDLETMGMTKETCNILKTPKLPFNFVQGSFVMSCSEIGKLRQWVLSCLNKDKKFVPPFHLSTFTLISSYVWICSIKARRTTEDVLRSCEDQMEYFLFSADCRACLDPPLPVTYFGNCNGGFVVEGDRNELIGVNGIAIAAEMIGKAIMNLDTELWSVMGKGVSYYQRIPMAKLAIVSWSPKFAVYETDFGWGNPRRPKRLMRLIYVLLKVQMKKAPSRLT</sequence>
<name>A0A835LB70_9MAGN</name>
<dbReference type="EMBL" id="JADFTS010000009">
    <property type="protein sequence ID" value="KAF9588953.1"/>
    <property type="molecule type" value="Genomic_DNA"/>
</dbReference>
<comment type="caution">
    <text evidence="3">The sequence shown here is derived from an EMBL/GenBank/DDBJ whole genome shotgun (WGS) entry which is preliminary data.</text>
</comment>
<dbReference type="GO" id="GO:0016747">
    <property type="term" value="F:acyltransferase activity, transferring groups other than amino-acyl groups"/>
    <property type="evidence" value="ECO:0007669"/>
    <property type="project" value="UniProtKB-ARBA"/>
</dbReference>
<keyword evidence="1" id="KW-0808">Transferase</keyword>
<keyword evidence="2" id="KW-0012">Acyltransferase</keyword>
<dbReference type="OrthoDB" id="1862401at2759"/>
<dbReference type="PANTHER" id="PTHR31625">
    <property type="match status" value="1"/>
</dbReference>
<organism evidence="3 4">
    <name type="scientific">Coptis chinensis</name>
    <dbReference type="NCBI Taxonomy" id="261450"/>
    <lineage>
        <taxon>Eukaryota</taxon>
        <taxon>Viridiplantae</taxon>
        <taxon>Streptophyta</taxon>
        <taxon>Embryophyta</taxon>
        <taxon>Tracheophyta</taxon>
        <taxon>Spermatophyta</taxon>
        <taxon>Magnoliopsida</taxon>
        <taxon>Ranunculales</taxon>
        <taxon>Ranunculaceae</taxon>
        <taxon>Coptidoideae</taxon>
        <taxon>Coptis</taxon>
    </lineage>
</organism>
<evidence type="ECO:0000256" key="2">
    <source>
        <dbReference type="ARBA" id="ARBA00023315"/>
    </source>
</evidence>
<evidence type="ECO:0000256" key="1">
    <source>
        <dbReference type="ARBA" id="ARBA00022679"/>
    </source>
</evidence>
<evidence type="ECO:0000313" key="3">
    <source>
        <dbReference type="EMBL" id="KAF9588953.1"/>
    </source>
</evidence>
<proteinExistence type="predicted"/>